<gene>
    <name evidence="8" type="ORF">GQF03_16405</name>
</gene>
<evidence type="ECO:0000256" key="4">
    <source>
        <dbReference type="ARBA" id="ARBA00022729"/>
    </source>
</evidence>
<keyword evidence="3" id="KW-0813">Transport</keyword>
<keyword evidence="4 7" id="KW-0732">Signal</keyword>
<organism evidence="8 9">
    <name type="scientific">Sneathiella chungangensis</name>
    <dbReference type="NCBI Taxonomy" id="1418234"/>
    <lineage>
        <taxon>Bacteria</taxon>
        <taxon>Pseudomonadati</taxon>
        <taxon>Pseudomonadota</taxon>
        <taxon>Alphaproteobacteria</taxon>
        <taxon>Sneathiellales</taxon>
        <taxon>Sneathiellaceae</taxon>
        <taxon>Sneathiella</taxon>
    </lineage>
</organism>
<name>A0A845MJA9_9PROT</name>
<dbReference type="OrthoDB" id="7346865at2"/>
<dbReference type="Gene3D" id="3.40.50.1980">
    <property type="entry name" value="Nitrogenase molybdenum iron protein domain"/>
    <property type="match status" value="2"/>
</dbReference>
<evidence type="ECO:0000256" key="7">
    <source>
        <dbReference type="SAM" id="SignalP"/>
    </source>
</evidence>
<evidence type="ECO:0000256" key="5">
    <source>
        <dbReference type="ARBA" id="ARBA00022906"/>
    </source>
</evidence>
<reference evidence="8 9" key="1">
    <citation type="journal article" date="2014" name="Int. J. Syst. Evol. Microbiol.">
        <title>Sneathiella chungangensis sp. nov., isolated from a marine sand, and emended description of the genus Sneathiella.</title>
        <authorList>
            <person name="Siamphan C."/>
            <person name="Kim H."/>
            <person name="Lee J.S."/>
            <person name="Kim W."/>
        </authorList>
    </citation>
    <scope>NUCLEOTIDE SEQUENCE [LARGE SCALE GENOMIC DNA]</scope>
    <source>
        <strain evidence="8 9">KCTC 32476</strain>
    </source>
</reference>
<keyword evidence="5" id="KW-0862">Zinc</keyword>
<dbReference type="AlphaFoldDB" id="A0A845MJA9"/>
<feature type="chain" id="PRO_5032683903" description="High-affinity zinc uptake system protein ZnuA" evidence="7">
    <location>
        <begin position="21"/>
        <end position="313"/>
    </location>
</feature>
<dbReference type="Proteomes" id="UP000445696">
    <property type="component" value="Unassembled WGS sequence"/>
</dbReference>
<dbReference type="InterPro" id="IPR050492">
    <property type="entry name" value="Bact_metal-bind_prot9"/>
</dbReference>
<proteinExistence type="inferred from homology"/>
<comment type="similarity">
    <text evidence="1">Belongs to the bacterial solute-binding protein 9 family.</text>
</comment>
<keyword evidence="5" id="KW-0864">Zinc transport</keyword>
<keyword evidence="5" id="KW-0406">Ion transport</keyword>
<dbReference type="RefSeq" id="WP_161340353.1">
    <property type="nucleotide sequence ID" value="NZ_JBHSDG010000003.1"/>
</dbReference>
<sequence length="313" mass="33952">MKTYILAIGLVLAIVARGNAAPAPEVVVTIAPLHSLVQGVMGETGTAELLLRGTASPHDFQLKPSQMKMMQRARVVFYIGENLETFLVRALEALPENVDKVAMMDQPGMTILDVREGGNWEEHDHSAHGHQDGDAHHHHDHEAVNPHIWLDPANAIVMIKTIAKELSAVHPENRSAYKANALSMISEIEASDEQVKAMLTPVKNVPFIVFHDAYPYYEKRYGLTAVGSIVLESGEAASAKRIADLRQKVKDSGAVCIFREPQFSDKLSLVVAEGTEAKIGTLDPIGANLTPGPGLYSALLKDIADGMVACLNQ</sequence>
<dbReference type="Pfam" id="PF01297">
    <property type="entry name" value="ZnuA"/>
    <property type="match status" value="1"/>
</dbReference>
<accession>A0A845MJA9</accession>
<dbReference type="GO" id="GO:0006829">
    <property type="term" value="P:zinc ion transport"/>
    <property type="evidence" value="ECO:0007669"/>
    <property type="project" value="UniProtKB-KW"/>
</dbReference>
<evidence type="ECO:0000256" key="2">
    <source>
        <dbReference type="ARBA" id="ARBA00015915"/>
    </source>
</evidence>
<feature type="signal peptide" evidence="7">
    <location>
        <begin position="1"/>
        <end position="20"/>
    </location>
</feature>
<dbReference type="EMBL" id="WTVA01000015">
    <property type="protein sequence ID" value="MZR23919.1"/>
    <property type="molecule type" value="Genomic_DNA"/>
</dbReference>
<dbReference type="GO" id="GO:0046872">
    <property type="term" value="F:metal ion binding"/>
    <property type="evidence" value="ECO:0007669"/>
    <property type="project" value="InterPro"/>
</dbReference>
<evidence type="ECO:0000313" key="8">
    <source>
        <dbReference type="EMBL" id="MZR23919.1"/>
    </source>
</evidence>
<dbReference type="InterPro" id="IPR006127">
    <property type="entry name" value="ZnuA-like"/>
</dbReference>
<evidence type="ECO:0000256" key="3">
    <source>
        <dbReference type="ARBA" id="ARBA00022448"/>
    </source>
</evidence>
<dbReference type="PANTHER" id="PTHR42953">
    <property type="entry name" value="HIGH-AFFINITY ZINC UPTAKE SYSTEM PROTEIN ZNUA-RELATED"/>
    <property type="match status" value="1"/>
</dbReference>
<evidence type="ECO:0000313" key="9">
    <source>
        <dbReference type="Proteomes" id="UP000445696"/>
    </source>
</evidence>
<protein>
    <recommendedName>
        <fullName evidence="2">High-affinity zinc uptake system protein ZnuA</fullName>
    </recommendedName>
</protein>
<dbReference type="PANTHER" id="PTHR42953:SF3">
    <property type="entry name" value="HIGH-AFFINITY ZINC UPTAKE SYSTEM PROTEIN ZNUA"/>
    <property type="match status" value="1"/>
</dbReference>
<feature type="region of interest" description="Disordered" evidence="6">
    <location>
        <begin position="120"/>
        <end position="139"/>
    </location>
</feature>
<evidence type="ECO:0000256" key="1">
    <source>
        <dbReference type="ARBA" id="ARBA00011028"/>
    </source>
</evidence>
<comment type="caution">
    <text evidence="8">The sequence shown here is derived from an EMBL/GenBank/DDBJ whole genome shotgun (WGS) entry which is preliminary data.</text>
</comment>
<keyword evidence="9" id="KW-1185">Reference proteome</keyword>
<dbReference type="SUPFAM" id="SSF53807">
    <property type="entry name" value="Helical backbone' metal receptor"/>
    <property type="match status" value="1"/>
</dbReference>
<evidence type="ECO:0000256" key="6">
    <source>
        <dbReference type="SAM" id="MobiDB-lite"/>
    </source>
</evidence>